<organism evidence="1 2">
    <name type="scientific">Mucor flavus</name>
    <dbReference type="NCBI Taxonomy" id="439312"/>
    <lineage>
        <taxon>Eukaryota</taxon>
        <taxon>Fungi</taxon>
        <taxon>Fungi incertae sedis</taxon>
        <taxon>Mucoromycota</taxon>
        <taxon>Mucoromycotina</taxon>
        <taxon>Mucoromycetes</taxon>
        <taxon>Mucorales</taxon>
        <taxon>Mucorineae</taxon>
        <taxon>Mucoraceae</taxon>
        <taxon>Mucor</taxon>
    </lineage>
</organism>
<dbReference type="InterPro" id="IPR027443">
    <property type="entry name" value="IPNS-like_sf"/>
</dbReference>
<sequence>MMAASQLKPKGDISSVFSHLGGKETVLDPSFLSLKKEIVPEAEDQVKIDEAYQRLLQSFEKEAAEIKEKGSAIVPQVTFAEIEANQGQFPAHIADEIRKRGCVVIRNVVPEQEARDYKDQVQEYINNHRGQIVGFPANDPQVWEIYWSQSQLAARSHPNFNTATLALNKIWHASDSAAIDLSKNLGYCDRLRIRKPQNKSFALQEHIDSGSVERWLDPEYRKCYTEIFNGNWENHDPFDATHRVEARMDYYNSPGGCSVFRNFQGWLAMAEIKTGGGTLRVCPLLKQSTAYFLMKPLIKEYIDKNDYIGALPGLCQGIGKTDYPQIIDTMVSMPDVGYGDAVFWHCDQVHAVEPKNDSQVDSSVLYIPSVPLCRINSEYILIQREAFEKGLTPPDFPGNHCEERFEDRAKPSTINKMEKLNMGMTTFPSLPTDATSGQKKALENHNKILGFA</sequence>
<comment type="caution">
    <text evidence="1">The sequence shown here is derived from an EMBL/GenBank/DDBJ whole genome shotgun (WGS) entry which is preliminary data.</text>
</comment>
<dbReference type="Gene3D" id="2.60.120.330">
    <property type="entry name" value="B-lactam Antibiotic, Isopenicillin N Synthase, Chain"/>
    <property type="match status" value="1"/>
</dbReference>
<protein>
    <recommendedName>
        <fullName evidence="3">DUF1479-domain-containing protein</fullName>
    </recommendedName>
</protein>
<dbReference type="EMBL" id="BAABUK010000007">
    <property type="protein sequence ID" value="GAA5810531.1"/>
    <property type="molecule type" value="Genomic_DNA"/>
</dbReference>
<keyword evidence="2" id="KW-1185">Reference proteome</keyword>
<dbReference type="Pfam" id="PF07350">
    <property type="entry name" value="Gig2-like"/>
    <property type="match status" value="1"/>
</dbReference>
<reference evidence="1 2" key="1">
    <citation type="submission" date="2024-04" db="EMBL/GenBank/DDBJ databases">
        <title>genome sequences of Mucor flavus KT1a and Helicostylum pulchrum KT1b strains isolated from the surface of a dry-aged beef.</title>
        <authorList>
            <person name="Toyotome T."/>
            <person name="Hosono M."/>
            <person name="Torimaru M."/>
            <person name="Fukuda K."/>
            <person name="Mikami N."/>
        </authorList>
    </citation>
    <scope>NUCLEOTIDE SEQUENCE [LARGE SCALE GENOMIC DNA]</scope>
    <source>
        <strain evidence="1 2">KT1a</strain>
    </source>
</reference>
<gene>
    <name evidence="1" type="ORF">MFLAVUS_003954</name>
</gene>
<proteinExistence type="predicted"/>
<evidence type="ECO:0000313" key="1">
    <source>
        <dbReference type="EMBL" id="GAA5810531.1"/>
    </source>
</evidence>
<dbReference type="PANTHER" id="PTHR30613:SF1">
    <property type="entry name" value="DUF1479 DOMAIN PROTEIN (AFU_ORTHOLOGUE AFUA_5G09280)"/>
    <property type="match status" value="1"/>
</dbReference>
<name>A0ABP9YUL2_9FUNG</name>
<dbReference type="SUPFAM" id="SSF51197">
    <property type="entry name" value="Clavaminate synthase-like"/>
    <property type="match status" value="1"/>
</dbReference>
<evidence type="ECO:0008006" key="3">
    <source>
        <dbReference type="Google" id="ProtNLM"/>
    </source>
</evidence>
<dbReference type="InterPro" id="IPR010856">
    <property type="entry name" value="Gig2-like"/>
</dbReference>
<accession>A0ABP9YUL2</accession>
<dbReference type="PANTHER" id="PTHR30613">
    <property type="entry name" value="UNCHARACTERIZED PROTEIN YBIU-RELATED"/>
    <property type="match status" value="1"/>
</dbReference>
<dbReference type="Proteomes" id="UP001473302">
    <property type="component" value="Unassembled WGS sequence"/>
</dbReference>
<evidence type="ECO:0000313" key="2">
    <source>
        <dbReference type="Proteomes" id="UP001473302"/>
    </source>
</evidence>